<dbReference type="EMBL" id="JANPWB010000014">
    <property type="protein sequence ID" value="KAJ1101198.1"/>
    <property type="molecule type" value="Genomic_DNA"/>
</dbReference>
<gene>
    <name evidence="2" type="ORF">NDU88_006270</name>
</gene>
<comment type="caution">
    <text evidence="2">The sequence shown here is derived from an EMBL/GenBank/DDBJ whole genome shotgun (WGS) entry which is preliminary data.</text>
</comment>
<name>A0AAV7MCT6_PLEWA</name>
<protein>
    <submittedName>
        <fullName evidence="2">Uncharacterized protein</fullName>
    </submittedName>
</protein>
<dbReference type="AlphaFoldDB" id="A0AAV7MCT6"/>
<proteinExistence type="predicted"/>
<feature type="region of interest" description="Disordered" evidence="1">
    <location>
        <begin position="33"/>
        <end position="88"/>
    </location>
</feature>
<keyword evidence="3" id="KW-1185">Reference proteome</keyword>
<evidence type="ECO:0000313" key="2">
    <source>
        <dbReference type="EMBL" id="KAJ1101198.1"/>
    </source>
</evidence>
<dbReference type="Proteomes" id="UP001066276">
    <property type="component" value="Chromosome 10"/>
</dbReference>
<evidence type="ECO:0000313" key="3">
    <source>
        <dbReference type="Proteomes" id="UP001066276"/>
    </source>
</evidence>
<reference evidence="2" key="1">
    <citation type="journal article" date="2022" name="bioRxiv">
        <title>Sequencing and chromosome-scale assembly of the giantPleurodeles waltlgenome.</title>
        <authorList>
            <person name="Brown T."/>
            <person name="Elewa A."/>
            <person name="Iarovenko S."/>
            <person name="Subramanian E."/>
            <person name="Araus A.J."/>
            <person name="Petzold A."/>
            <person name="Susuki M."/>
            <person name="Suzuki K.-i.T."/>
            <person name="Hayashi T."/>
            <person name="Toyoda A."/>
            <person name="Oliveira C."/>
            <person name="Osipova E."/>
            <person name="Leigh N.D."/>
            <person name="Simon A."/>
            <person name="Yun M.H."/>
        </authorList>
    </citation>
    <scope>NUCLEOTIDE SEQUENCE</scope>
    <source>
        <strain evidence="2">20211129_DDA</strain>
        <tissue evidence="2">Liver</tissue>
    </source>
</reference>
<sequence>MRVGLPVLGSAGQCREYSAPCLGTCSVTFPFGRSPKKPGRARPPAHPSLRLGGGAALLPVAHGTPQHPPDTTRYSPVGRGLCRLSATP</sequence>
<accession>A0AAV7MCT6</accession>
<organism evidence="2 3">
    <name type="scientific">Pleurodeles waltl</name>
    <name type="common">Iberian ribbed newt</name>
    <dbReference type="NCBI Taxonomy" id="8319"/>
    <lineage>
        <taxon>Eukaryota</taxon>
        <taxon>Metazoa</taxon>
        <taxon>Chordata</taxon>
        <taxon>Craniata</taxon>
        <taxon>Vertebrata</taxon>
        <taxon>Euteleostomi</taxon>
        <taxon>Amphibia</taxon>
        <taxon>Batrachia</taxon>
        <taxon>Caudata</taxon>
        <taxon>Salamandroidea</taxon>
        <taxon>Salamandridae</taxon>
        <taxon>Pleurodelinae</taxon>
        <taxon>Pleurodeles</taxon>
    </lineage>
</organism>
<evidence type="ECO:0000256" key="1">
    <source>
        <dbReference type="SAM" id="MobiDB-lite"/>
    </source>
</evidence>